<dbReference type="AlphaFoldDB" id="A0A6C0EGE7"/>
<reference evidence="2" key="1">
    <citation type="journal article" date="2020" name="Nature">
        <title>Giant virus diversity and host interactions through global metagenomics.</title>
        <authorList>
            <person name="Schulz F."/>
            <person name="Roux S."/>
            <person name="Paez-Espino D."/>
            <person name="Jungbluth S."/>
            <person name="Walsh D.A."/>
            <person name="Denef V.J."/>
            <person name="McMahon K.D."/>
            <person name="Konstantinidis K.T."/>
            <person name="Eloe-Fadrosh E.A."/>
            <person name="Kyrpides N.C."/>
            <person name="Woyke T."/>
        </authorList>
    </citation>
    <scope>NUCLEOTIDE SEQUENCE</scope>
    <source>
        <strain evidence="2">GVMAG-M-3300023179-33</strain>
    </source>
</reference>
<evidence type="ECO:0000256" key="1">
    <source>
        <dbReference type="SAM" id="MobiDB-lite"/>
    </source>
</evidence>
<feature type="region of interest" description="Disordered" evidence="1">
    <location>
        <begin position="28"/>
        <end position="49"/>
    </location>
</feature>
<evidence type="ECO:0000313" key="2">
    <source>
        <dbReference type="EMBL" id="QHT27671.1"/>
    </source>
</evidence>
<organism evidence="2">
    <name type="scientific">viral metagenome</name>
    <dbReference type="NCBI Taxonomy" id="1070528"/>
    <lineage>
        <taxon>unclassified sequences</taxon>
        <taxon>metagenomes</taxon>
        <taxon>organismal metagenomes</taxon>
    </lineage>
</organism>
<feature type="compositionally biased region" description="Basic and acidic residues" evidence="1">
    <location>
        <begin position="39"/>
        <end position="49"/>
    </location>
</feature>
<protein>
    <submittedName>
        <fullName evidence="2">Uncharacterized protein</fullName>
    </submittedName>
</protein>
<dbReference type="EMBL" id="MN739826">
    <property type="protein sequence ID" value="QHT27671.1"/>
    <property type="molecule type" value="Genomic_DNA"/>
</dbReference>
<proteinExistence type="predicted"/>
<accession>A0A6C0EGE7</accession>
<sequence>MNRNLFFWKWSIGNGEQMERSLRKHTRIYPESNNVNTDDSQRERQSQPVTDEHIESMAYTQSMQCDSTNWSDTNDIMFLEHQFKLASNNKREESYNKMAEREMVSQIGLNPFLHQNPETQTQNSYIQDVINRDLFMKPVNTNIEKPIETENNNL</sequence>
<name>A0A6C0EGE7_9ZZZZ</name>